<keyword evidence="9" id="KW-1185">Reference proteome</keyword>
<keyword evidence="3" id="KW-0597">Phosphoprotein</keyword>
<keyword evidence="4" id="KW-0808">Transferase</keyword>
<dbReference type="Gene3D" id="3.30.450.20">
    <property type="entry name" value="PAS domain"/>
    <property type="match status" value="6"/>
</dbReference>
<dbReference type="InterPro" id="IPR000014">
    <property type="entry name" value="PAS"/>
</dbReference>
<organism evidence="8 9">
    <name type="scientific">Arenibacter aquaticus</name>
    <dbReference type="NCBI Taxonomy" id="2489054"/>
    <lineage>
        <taxon>Bacteria</taxon>
        <taxon>Pseudomonadati</taxon>
        <taxon>Bacteroidota</taxon>
        <taxon>Flavobacteriia</taxon>
        <taxon>Flavobacteriales</taxon>
        <taxon>Flavobacteriaceae</taxon>
        <taxon>Arenibacter</taxon>
    </lineage>
</organism>
<evidence type="ECO:0000259" key="6">
    <source>
        <dbReference type="PROSITE" id="PS50112"/>
    </source>
</evidence>
<gene>
    <name evidence="8" type="ORF">EHW67_07985</name>
</gene>
<dbReference type="PROSITE" id="PS50112">
    <property type="entry name" value="PAS"/>
    <property type="match status" value="4"/>
</dbReference>
<evidence type="ECO:0000259" key="7">
    <source>
        <dbReference type="PROSITE" id="PS50113"/>
    </source>
</evidence>
<comment type="caution">
    <text evidence="8">The sequence shown here is derived from an EMBL/GenBank/DDBJ whole genome shotgun (WGS) entry which is preliminary data.</text>
</comment>
<keyword evidence="5" id="KW-0418">Kinase</keyword>
<dbReference type="CDD" id="cd00130">
    <property type="entry name" value="PAS"/>
    <property type="match status" value="5"/>
</dbReference>
<protein>
    <recommendedName>
        <fullName evidence="2">histidine kinase</fullName>
        <ecNumber evidence="2">2.7.13.3</ecNumber>
    </recommendedName>
</protein>
<dbReference type="Gene3D" id="2.10.70.100">
    <property type="match status" value="1"/>
</dbReference>
<evidence type="ECO:0000256" key="3">
    <source>
        <dbReference type="ARBA" id="ARBA00022553"/>
    </source>
</evidence>
<dbReference type="NCBIfam" id="TIGR00229">
    <property type="entry name" value="sensory_box"/>
    <property type="match status" value="5"/>
</dbReference>
<dbReference type="Pfam" id="PF13426">
    <property type="entry name" value="PAS_9"/>
    <property type="match status" value="1"/>
</dbReference>
<dbReference type="Pfam" id="PF00989">
    <property type="entry name" value="PAS"/>
    <property type="match status" value="1"/>
</dbReference>
<feature type="domain" description="PAC" evidence="7">
    <location>
        <begin position="1006"/>
        <end position="1058"/>
    </location>
</feature>
<evidence type="ECO:0000256" key="5">
    <source>
        <dbReference type="ARBA" id="ARBA00022777"/>
    </source>
</evidence>
<dbReference type="SUPFAM" id="SSF55785">
    <property type="entry name" value="PYP-like sensor domain (PAS domain)"/>
    <property type="match status" value="6"/>
</dbReference>
<dbReference type="InterPro" id="IPR003018">
    <property type="entry name" value="GAF"/>
</dbReference>
<dbReference type="SUPFAM" id="SSF55781">
    <property type="entry name" value="GAF domain-like"/>
    <property type="match status" value="1"/>
</dbReference>
<evidence type="ECO:0000256" key="1">
    <source>
        <dbReference type="ARBA" id="ARBA00000085"/>
    </source>
</evidence>
<dbReference type="InterPro" id="IPR029016">
    <property type="entry name" value="GAF-like_dom_sf"/>
</dbReference>
<reference evidence="8 9" key="1">
    <citation type="submission" date="2018-11" db="EMBL/GenBank/DDBJ databases">
        <title>Arenibacter aquaticus sp.nov., a marine bacterium isolated from surface seawater in the South China Sea.</title>
        <authorList>
            <person name="Guo J."/>
            <person name="Sun J."/>
        </authorList>
    </citation>
    <scope>NUCLEOTIDE SEQUENCE [LARGE SCALE GENOMIC DNA]</scope>
    <source>
        <strain evidence="8 9">GUO666</strain>
    </source>
</reference>
<sequence length="1147" mass="131720">MVNNNLAAFPSFLPLTLPINLVSDLAQLAAVICGTNKAHTALLSPPDEITSLNKKIALKNNLESLLINHLLTVPQQLFILGPTAGNQKIQDSKGNIICPKIAFLVVVPILGTNDKVEAIMCIWDSQPKQLKADQEQALLALGKQAATLIGLHQEPIPNHKQPDPKLGYWSLNLSDSSLTWSEEVYRIWDRDRESFQLNYANFLATIHPDDRDTFHRINTQAITHNKIHDFTHRIILPDGSIKWVHELGMLVLDEKGQSKVFEGTVQDISIQKREEHQLRLVESVVTNTKDAVVITEAEPFDEPGPRIIYVNEAFTKMTGYSAKEVIGKSPRILQGPKTDVEELKRLSRAIRKWEPYESTLINYKKNGEEFWANISLNPVADETGWYTHWVSIERDVSEQKNQELQKKLLVDISRYFNEEETLQACLTRVLKHLLDFGQYAFGEIWLPNLEANQMQLCANHANKESGYNFYQQESTAQPLSYGQGLPGTVWQNRQVELWQDLKSQESFVRNKAAEAAGIETAVGIPLSHNQKIIGVLVLGIEKDSRNPIKNQEFFLQLEAHLGAEINRKRLELELDQIFKFAPDIVCIAGTDGYFKKINPAGARLLEYSEKELLSRPYLEFVHPDDRPLTVNAHNKLKDFEKIYNQENRYITKSGKTIWLSWTSSPSPEDGLIYAIAKDITKNKKLRELLNMANKLAGIGSWEMDLGTNSIYWSDNAKKIYGVDKDYIPSVEKTKNFYQIEPYRSKIATYFQNATTHGEAWDIEMPIVTESGMERWVRMIGHSEFKDNKCIRLFGSIQNIHELKVAQLAYKKAFKENRKILESIGDAFISVDSNWTVSYWNKQAEELMGIDRKKILDKPLWEMFPDSSEYDFYKNLNKSRQNNIKVVFEAFHPTFNLWLEVSVYPSQNGLSIFIKNVSERIAAEEKIRQSNERFEIATEATNDAIYDRNFNDNILSFSRGFKTLFGYDIDKNVNSYKLWKDSLHPDDLPLVMQSFNAALNEPKTKKWEGEYRFKKANGDYAYVKDMVIIVRNQEGQATRIVGSMADITLSKIHEQSLESLNQDLKEYSFNIEEQNKKLREIAWTQSHIVRAPVARLMGIIELFKEDMLDTSEKEEMLDHILESAMELDNIIKDIVEKSKSIFNTENKI</sequence>
<comment type="catalytic activity">
    <reaction evidence="1">
        <text>ATP + protein L-histidine = ADP + protein N-phospho-L-histidine.</text>
        <dbReference type="EC" id="2.7.13.3"/>
    </reaction>
</comment>
<dbReference type="Proteomes" id="UP000267585">
    <property type="component" value="Unassembled WGS sequence"/>
</dbReference>
<dbReference type="EMBL" id="RQPJ01000003">
    <property type="protein sequence ID" value="RTE53865.1"/>
    <property type="molecule type" value="Genomic_DNA"/>
</dbReference>
<dbReference type="Pfam" id="PF08447">
    <property type="entry name" value="PAS_3"/>
    <property type="match status" value="3"/>
</dbReference>
<dbReference type="PANTHER" id="PTHR43304:SF1">
    <property type="entry name" value="PAC DOMAIN-CONTAINING PROTEIN"/>
    <property type="match status" value="1"/>
</dbReference>
<dbReference type="GO" id="GO:0006355">
    <property type="term" value="P:regulation of DNA-templated transcription"/>
    <property type="evidence" value="ECO:0007669"/>
    <property type="project" value="InterPro"/>
</dbReference>
<dbReference type="RefSeq" id="WP_126161853.1">
    <property type="nucleotide sequence ID" value="NZ_RQPJ01000003.1"/>
</dbReference>
<dbReference type="SMART" id="SM00086">
    <property type="entry name" value="PAC"/>
    <property type="match status" value="4"/>
</dbReference>
<dbReference type="InterPro" id="IPR001610">
    <property type="entry name" value="PAC"/>
</dbReference>
<evidence type="ECO:0000313" key="8">
    <source>
        <dbReference type="EMBL" id="RTE53865.1"/>
    </source>
</evidence>
<name>A0A430K486_9FLAO</name>
<accession>A0A430K486</accession>
<feature type="domain" description="PAS" evidence="6">
    <location>
        <begin position="929"/>
        <end position="1001"/>
    </location>
</feature>
<dbReference type="InterPro" id="IPR036097">
    <property type="entry name" value="HisK_dim/P_sf"/>
</dbReference>
<dbReference type="SUPFAM" id="SSF47384">
    <property type="entry name" value="Homodimeric domain of signal transducing histidine kinase"/>
    <property type="match status" value="1"/>
</dbReference>
<evidence type="ECO:0000256" key="2">
    <source>
        <dbReference type="ARBA" id="ARBA00012438"/>
    </source>
</evidence>
<evidence type="ECO:0000256" key="4">
    <source>
        <dbReference type="ARBA" id="ARBA00022679"/>
    </source>
</evidence>
<feature type="domain" description="PAS" evidence="6">
    <location>
        <begin position="812"/>
        <end position="882"/>
    </location>
</feature>
<feature type="domain" description="PAC" evidence="7">
    <location>
        <begin position="228"/>
        <end position="280"/>
    </location>
</feature>
<dbReference type="EC" id="2.7.13.3" evidence="2"/>
<dbReference type="Pfam" id="PF13185">
    <property type="entry name" value="GAF_2"/>
    <property type="match status" value="1"/>
</dbReference>
<dbReference type="InterPro" id="IPR052162">
    <property type="entry name" value="Sensor_kinase/Photoreceptor"/>
</dbReference>
<feature type="domain" description="PAC" evidence="7">
    <location>
        <begin position="354"/>
        <end position="408"/>
    </location>
</feature>
<proteinExistence type="predicted"/>
<dbReference type="PROSITE" id="PS50113">
    <property type="entry name" value="PAC"/>
    <property type="match status" value="3"/>
</dbReference>
<feature type="domain" description="PAS" evidence="6">
    <location>
        <begin position="301"/>
        <end position="329"/>
    </location>
</feature>
<dbReference type="InterPro" id="IPR000700">
    <property type="entry name" value="PAS-assoc_C"/>
</dbReference>
<dbReference type="InterPro" id="IPR013655">
    <property type="entry name" value="PAS_fold_3"/>
</dbReference>
<dbReference type="AlphaFoldDB" id="A0A430K486"/>
<dbReference type="InterPro" id="IPR035965">
    <property type="entry name" value="PAS-like_dom_sf"/>
</dbReference>
<dbReference type="GO" id="GO:0000155">
    <property type="term" value="F:phosphorelay sensor kinase activity"/>
    <property type="evidence" value="ECO:0007669"/>
    <property type="project" value="InterPro"/>
</dbReference>
<dbReference type="OrthoDB" id="9124519at2"/>
<evidence type="ECO:0000313" key="9">
    <source>
        <dbReference type="Proteomes" id="UP000267585"/>
    </source>
</evidence>
<dbReference type="PANTHER" id="PTHR43304">
    <property type="entry name" value="PHYTOCHROME-LIKE PROTEIN CPH1"/>
    <property type="match status" value="1"/>
</dbReference>
<dbReference type="SMART" id="SM00091">
    <property type="entry name" value="PAS"/>
    <property type="match status" value="4"/>
</dbReference>
<feature type="domain" description="PAS" evidence="6">
    <location>
        <begin position="570"/>
        <end position="646"/>
    </location>
</feature>
<dbReference type="Gene3D" id="3.30.450.40">
    <property type="match status" value="1"/>
</dbReference>
<dbReference type="InterPro" id="IPR013767">
    <property type="entry name" value="PAS_fold"/>
</dbReference>
<dbReference type="Gene3D" id="1.10.287.130">
    <property type="match status" value="1"/>
</dbReference>